<dbReference type="SUPFAM" id="SSF52777">
    <property type="entry name" value="CoA-dependent acyltransferases"/>
    <property type="match status" value="1"/>
</dbReference>
<evidence type="ECO:0000313" key="11">
    <source>
        <dbReference type="Proteomes" id="UP001597040"/>
    </source>
</evidence>
<protein>
    <recommendedName>
        <fullName evidence="6">Dihydrolipoamide acetyltransferase component of pyruvate dehydrogenase complex</fullName>
        <ecNumber evidence="6">2.3.1.-</ecNumber>
    </recommendedName>
</protein>
<dbReference type="SUPFAM" id="SSF47005">
    <property type="entry name" value="Peripheral subunit-binding domain of 2-oxo acid dehydrogenase complex"/>
    <property type="match status" value="1"/>
</dbReference>
<reference evidence="11" key="1">
    <citation type="journal article" date="2019" name="Int. J. Syst. Evol. Microbiol.">
        <title>The Global Catalogue of Microorganisms (GCM) 10K type strain sequencing project: providing services to taxonomists for standard genome sequencing and annotation.</title>
        <authorList>
            <consortium name="The Broad Institute Genomics Platform"/>
            <consortium name="The Broad Institute Genome Sequencing Center for Infectious Disease"/>
            <person name="Wu L."/>
            <person name="Ma J."/>
        </authorList>
    </citation>
    <scope>NUCLEOTIDE SEQUENCE [LARGE SCALE GENOMIC DNA]</scope>
    <source>
        <strain evidence="11">CCUG 56754</strain>
    </source>
</reference>
<dbReference type="InterPro" id="IPR001078">
    <property type="entry name" value="2-oxoacid_DH_actylTfrase"/>
</dbReference>
<dbReference type="Pfam" id="PF02817">
    <property type="entry name" value="E3_binding"/>
    <property type="match status" value="1"/>
</dbReference>
<comment type="caution">
    <text evidence="10">The sequence shown here is derived from an EMBL/GenBank/DDBJ whole genome shotgun (WGS) entry which is preliminary data.</text>
</comment>
<feature type="compositionally biased region" description="Low complexity" evidence="7">
    <location>
        <begin position="172"/>
        <end position="195"/>
    </location>
</feature>
<dbReference type="InterPro" id="IPR023213">
    <property type="entry name" value="CAT-like_dom_sf"/>
</dbReference>
<evidence type="ECO:0000313" key="10">
    <source>
        <dbReference type="EMBL" id="MFD1039199.1"/>
    </source>
</evidence>
<evidence type="ECO:0000256" key="1">
    <source>
        <dbReference type="ARBA" id="ARBA00001938"/>
    </source>
</evidence>
<evidence type="ECO:0000259" key="8">
    <source>
        <dbReference type="PROSITE" id="PS50968"/>
    </source>
</evidence>
<gene>
    <name evidence="10" type="ORF">ACFQ3N_12470</name>
</gene>
<keyword evidence="11" id="KW-1185">Reference proteome</keyword>
<keyword evidence="5 6" id="KW-0012">Acyltransferase</keyword>
<dbReference type="PROSITE" id="PS51826">
    <property type="entry name" value="PSBD"/>
    <property type="match status" value="1"/>
</dbReference>
<feature type="compositionally biased region" description="Acidic residues" evidence="7">
    <location>
        <begin position="102"/>
        <end position="111"/>
    </location>
</feature>
<comment type="similarity">
    <text evidence="2 6">Belongs to the 2-oxoacid dehydrogenase family.</text>
</comment>
<dbReference type="PROSITE" id="PS50968">
    <property type="entry name" value="BIOTINYL_LIPOYL"/>
    <property type="match status" value="1"/>
</dbReference>
<evidence type="ECO:0000256" key="5">
    <source>
        <dbReference type="ARBA" id="ARBA00023315"/>
    </source>
</evidence>
<dbReference type="InterPro" id="IPR036625">
    <property type="entry name" value="E3-bd_dom_sf"/>
</dbReference>
<feature type="region of interest" description="Disordered" evidence="7">
    <location>
        <begin position="81"/>
        <end position="115"/>
    </location>
</feature>
<dbReference type="InterPro" id="IPR000089">
    <property type="entry name" value="Biotin_lipoyl"/>
</dbReference>
<feature type="domain" description="Peripheral subunit-binding (PSBD)" evidence="9">
    <location>
        <begin position="117"/>
        <end position="154"/>
    </location>
</feature>
<dbReference type="CDD" id="cd06849">
    <property type="entry name" value="lipoyl_domain"/>
    <property type="match status" value="1"/>
</dbReference>
<dbReference type="Proteomes" id="UP001597040">
    <property type="component" value="Unassembled WGS sequence"/>
</dbReference>
<evidence type="ECO:0000256" key="3">
    <source>
        <dbReference type="ARBA" id="ARBA00022679"/>
    </source>
</evidence>
<evidence type="ECO:0000256" key="2">
    <source>
        <dbReference type="ARBA" id="ARBA00007317"/>
    </source>
</evidence>
<dbReference type="InterPro" id="IPR050743">
    <property type="entry name" value="2-oxoacid_DH_E2_comp"/>
</dbReference>
<dbReference type="GO" id="GO:0016746">
    <property type="term" value="F:acyltransferase activity"/>
    <property type="evidence" value="ECO:0007669"/>
    <property type="project" value="UniProtKB-KW"/>
</dbReference>
<proteinExistence type="inferred from homology"/>
<dbReference type="SUPFAM" id="SSF51230">
    <property type="entry name" value="Single hybrid motif"/>
    <property type="match status" value="1"/>
</dbReference>
<dbReference type="Gene3D" id="3.30.559.10">
    <property type="entry name" value="Chloramphenicol acetyltransferase-like domain"/>
    <property type="match status" value="1"/>
</dbReference>
<dbReference type="EC" id="2.3.1.-" evidence="6"/>
<dbReference type="PROSITE" id="PS00189">
    <property type="entry name" value="LIPOYL"/>
    <property type="match status" value="1"/>
</dbReference>
<dbReference type="Gene3D" id="4.10.320.10">
    <property type="entry name" value="E3-binding domain"/>
    <property type="match status" value="1"/>
</dbReference>
<dbReference type="EMBL" id="JBHTKJ010000033">
    <property type="protein sequence ID" value="MFD1039199.1"/>
    <property type="molecule type" value="Genomic_DNA"/>
</dbReference>
<dbReference type="PANTHER" id="PTHR43178">
    <property type="entry name" value="DIHYDROLIPOAMIDE ACETYLTRANSFERASE COMPONENT OF PYRUVATE DEHYDROGENASE COMPLEX"/>
    <property type="match status" value="1"/>
</dbReference>
<name>A0ABW3LNY8_9BACI</name>
<organism evidence="10 11">
    <name type="scientific">Virgibacillus byunsanensis</name>
    <dbReference type="NCBI Taxonomy" id="570945"/>
    <lineage>
        <taxon>Bacteria</taxon>
        <taxon>Bacillati</taxon>
        <taxon>Bacillota</taxon>
        <taxon>Bacilli</taxon>
        <taxon>Bacillales</taxon>
        <taxon>Bacillaceae</taxon>
        <taxon>Virgibacillus</taxon>
    </lineage>
</organism>
<dbReference type="InterPro" id="IPR003016">
    <property type="entry name" value="2-oxoA_DH_lipoyl-BS"/>
</dbReference>
<dbReference type="RefSeq" id="WP_390362859.1">
    <property type="nucleotide sequence ID" value="NZ_JBHTKJ010000033.1"/>
</dbReference>
<sequence length="427" mass="46722">MATEKINMPQLGESVTEGTISSWLVKAGDHVNKYDPIAEVMTDKVNAEVPSSFTGVIKELRAQEGDTIAVGELMCYIDTEGGTNAEEPATSTEKVEAKSENGEADEVEPEDQSMKKRYSPAVLRMAQENAIDLANVSGSGRGGRITRKDIEKIIASGDIPKASEASISKQESPAQTKQQGQAQPKQSAPQPSTQTGDIEIPVTGVRKAIAQNMVRSTTEIPHAWMTVEIDVTDLVQYRNQVKNDFKQKEGFGLTFFSFFVKAVAQALKEFPQLNSSWAEDKIIQRKDINLSIAVAKDQELFVPVIKHADEKSIKGIAKDIHELAMKARSGKLTSEDMQGGTFTVNNTGSFGSIHSMGVINHPQAAILQVESIVKRPVIVNDMFAARDMVNLSLSLDHRILDGLVCGNFLARVKEILENMNKETTNVY</sequence>
<accession>A0ABW3LNY8</accession>
<evidence type="ECO:0000259" key="9">
    <source>
        <dbReference type="PROSITE" id="PS51826"/>
    </source>
</evidence>
<dbReference type="InterPro" id="IPR011053">
    <property type="entry name" value="Single_hybrid_motif"/>
</dbReference>
<keyword evidence="3 6" id="KW-0808">Transferase</keyword>
<evidence type="ECO:0000256" key="6">
    <source>
        <dbReference type="RuleBase" id="RU003423"/>
    </source>
</evidence>
<feature type="region of interest" description="Disordered" evidence="7">
    <location>
        <begin position="161"/>
        <end position="200"/>
    </location>
</feature>
<evidence type="ECO:0000256" key="4">
    <source>
        <dbReference type="ARBA" id="ARBA00022823"/>
    </source>
</evidence>
<evidence type="ECO:0000256" key="7">
    <source>
        <dbReference type="SAM" id="MobiDB-lite"/>
    </source>
</evidence>
<dbReference type="PANTHER" id="PTHR43178:SF5">
    <property type="entry name" value="LIPOAMIDE ACYLTRANSFERASE COMPONENT OF BRANCHED-CHAIN ALPHA-KETO ACID DEHYDROGENASE COMPLEX, MITOCHONDRIAL"/>
    <property type="match status" value="1"/>
</dbReference>
<dbReference type="Pfam" id="PF00364">
    <property type="entry name" value="Biotin_lipoyl"/>
    <property type="match status" value="1"/>
</dbReference>
<comment type="cofactor">
    <cofactor evidence="1 6">
        <name>(R)-lipoate</name>
        <dbReference type="ChEBI" id="CHEBI:83088"/>
    </cofactor>
</comment>
<dbReference type="Pfam" id="PF00198">
    <property type="entry name" value="2-oxoacid_dh"/>
    <property type="match status" value="1"/>
</dbReference>
<dbReference type="Gene3D" id="2.40.50.100">
    <property type="match status" value="1"/>
</dbReference>
<feature type="domain" description="Lipoyl-binding" evidence="8">
    <location>
        <begin position="3"/>
        <end position="78"/>
    </location>
</feature>
<keyword evidence="4 6" id="KW-0450">Lipoyl</keyword>
<dbReference type="InterPro" id="IPR004167">
    <property type="entry name" value="PSBD"/>
</dbReference>